<gene>
    <name evidence="1" type="ORF">R6U77_05150</name>
</gene>
<evidence type="ECO:0008006" key="3">
    <source>
        <dbReference type="Google" id="ProtNLM"/>
    </source>
</evidence>
<keyword evidence="2" id="KW-1185">Reference proteome</keyword>
<dbReference type="RefSeq" id="WP_319837679.1">
    <property type="nucleotide sequence ID" value="NZ_CP137624.1"/>
</dbReference>
<sequence length="90" mass="10777">MSVFNKRYVEVSIDNNIYYREVGVNNELGKPISNDVFYEILMEKIVNEIIEKEYVFQSQRIKTIINGIPNHLDRQLMKDFYDYAMYGTRV</sequence>
<evidence type="ECO:0000313" key="2">
    <source>
        <dbReference type="Proteomes" id="UP001322664"/>
    </source>
</evidence>
<name>A0ABZ0S069_9BACI</name>
<protein>
    <recommendedName>
        <fullName evidence="3">DUF4368 domain-containing protein</fullName>
    </recommendedName>
</protein>
<dbReference type="EMBL" id="CP137624">
    <property type="protein sequence ID" value="WPK13075.1"/>
    <property type="molecule type" value="Genomic_DNA"/>
</dbReference>
<dbReference type="Proteomes" id="UP001322664">
    <property type="component" value="Chromosome"/>
</dbReference>
<evidence type="ECO:0000313" key="1">
    <source>
        <dbReference type="EMBL" id="WPK13075.1"/>
    </source>
</evidence>
<proteinExistence type="predicted"/>
<reference evidence="1 2" key="1">
    <citation type="submission" date="2023-09" db="EMBL/GenBank/DDBJ databases">
        <authorList>
            <person name="Page C.A."/>
            <person name="Perez-Diaz I.M."/>
        </authorList>
    </citation>
    <scope>NUCLEOTIDE SEQUENCE [LARGE SCALE GENOMIC DNA]</scope>
    <source>
        <strain evidence="1 2">Ll15</strain>
    </source>
</reference>
<organism evidence="1 2">
    <name type="scientific">Lysinibacillus louembei</name>
    <dbReference type="NCBI Taxonomy" id="1470088"/>
    <lineage>
        <taxon>Bacteria</taxon>
        <taxon>Bacillati</taxon>
        <taxon>Bacillota</taxon>
        <taxon>Bacilli</taxon>
        <taxon>Bacillales</taxon>
        <taxon>Bacillaceae</taxon>
        <taxon>Lysinibacillus</taxon>
    </lineage>
</organism>
<accession>A0ABZ0S069</accession>